<dbReference type="OrthoDB" id="9812980at2"/>
<dbReference type="GO" id="GO:0005886">
    <property type="term" value="C:plasma membrane"/>
    <property type="evidence" value="ECO:0007669"/>
    <property type="project" value="UniProtKB-SubCell"/>
</dbReference>
<name>A0A2W7QYD7_9BACT</name>
<dbReference type="EMBL" id="QKZT01000010">
    <property type="protein sequence ID" value="PZX51040.1"/>
    <property type="molecule type" value="Genomic_DNA"/>
</dbReference>
<comment type="caution">
    <text evidence="8">The sequence shown here is derived from an EMBL/GenBank/DDBJ whole genome shotgun (WGS) entry which is preliminary data.</text>
</comment>
<dbReference type="PANTHER" id="PTHR12677:SF59">
    <property type="entry name" value="GOLGI APPARATUS MEMBRANE PROTEIN TVP38-RELATED"/>
    <property type="match status" value="1"/>
</dbReference>
<dbReference type="Proteomes" id="UP000248882">
    <property type="component" value="Unassembled WGS sequence"/>
</dbReference>
<feature type="transmembrane region" description="Helical" evidence="6">
    <location>
        <begin position="99"/>
        <end position="120"/>
    </location>
</feature>
<dbReference type="AlphaFoldDB" id="A0A2W7QYD7"/>
<comment type="similarity">
    <text evidence="6">Belongs to the TVP38/TMEM64 family.</text>
</comment>
<reference evidence="8 9" key="1">
    <citation type="submission" date="2018-06" db="EMBL/GenBank/DDBJ databases">
        <title>Genomic Encyclopedia of Archaeal and Bacterial Type Strains, Phase II (KMG-II): from individual species to whole genera.</title>
        <authorList>
            <person name="Goeker M."/>
        </authorList>
    </citation>
    <scope>NUCLEOTIDE SEQUENCE [LARGE SCALE GENOMIC DNA]</scope>
    <source>
        <strain evidence="8 9">DSM 19830</strain>
    </source>
</reference>
<organism evidence="8 9">
    <name type="scientific">Algoriphagus chordae</name>
    <dbReference type="NCBI Taxonomy" id="237019"/>
    <lineage>
        <taxon>Bacteria</taxon>
        <taxon>Pseudomonadati</taxon>
        <taxon>Bacteroidota</taxon>
        <taxon>Cytophagia</taxon>
        <taxon>Cytophagales</taxon>
        <taxon>Cyclobacteriaceae</taxon>
        <taxon>Algoriphagus</taxon>
    </lineage>
</organism>
<keyword evidence="9" id="KW-1185">Reference proteome</keyword>
<feature type="domain" description="VTT" evidence="7">
    <location>
        <begin position="83"/>
        <end position="199"/>
    </location>
</feature>
<feature type="transmembrane region" description="Helical" evidence="6">
    <location>
        <begin position="16"/>
        <end position="33"/>
    </location>
</feature>
<comment type="subcellular location">
    <subcellularLocation>
        <location evidence="1 6">Cell membrane</location>
        <topology evidence="1 6">Multi-pass membrane protein</topology>
    </subcellularLocation>
</comment>
<gene>
    <name evidence="8" type="ORF">LV85_02583</name>
</gene>
<dbReference type="InterPro" id="IPR015414">
    <property type="entry name" value="TMEM64"/>
</dbReference>
<evidence type="ECO:0000256" key="6">
    <source>
        <dbReference type="RuleBase" id="RU366058"/>
    </source>
</evidence>
<keyword evidence="5 6" id="KW-0472">Membrane</keyword>
<feature type="transmembrane region" description="Helical" evidence="6">
    <location>
        <begin position="68"/>
        <end position="92"/>
    </location>
</feature>
<dbReference type="InterPro" id="IPR032816">
    <property type="entry name" value="VTT_dom"/>
</dbReference>
<keyword evidence="2 6" id="KW-1003">Cell membrane</keyword>
<evidence type="ECO:0000313" key="8">
    <source>
        <dbReference type="EMBL" id="PZX51040.1"/>
    </source>
</evidence>
<evidence type="ECO:0000256" key="5">
    <source>
        <dbReference type="ARBA" id="ARBA00023136"/>
    </source>
</evidence>
<evidence type="ECO:0000256" key="3">
    <source>
        <dbReference type="ARBA" id="ARBA00022692"/>
    </source>
</evidence>
<keyword evidence="3 6" id="KW-0812">Transmembrane</keyword>
<dbReference type="RefSeq" id="WP_111319998.1">
    <property type="nucleotide sequence ID" value="NZ_QKZT01000010.1"/>
</dbReference>
<dbReference type="Pfam" id="PF09335">
    <property type="entry name" value="VTT_dom"/>
    <property type="match status" value="1"/>
</dbReference>
<feature type="transmembrane region" description="Helical" evidence="6">
    <location>
        <begin position="209"/>
        <end position="226"/>
    </location>
</feature>
<evidence type="ECO:0000256" key="2">
    <source>
        <dbReference type="ARBA" id="ARBA00022475"/>
    </source>
</evidence>
<proteinExistence type="inferred from homology"/>
<evidence type="ECO:0000313" key="9">
    <source>
        <dbReference type="Proteomes" id="UP000248882"/>
    </source>
</evidence>
<accession>A0A2W7QYD7</accession>
<dbReference type="PANTHER" id="PTHR12677">
    <property type="entry name" value="GOLGI APPARATUS MEMBRANE PROTEIN TVP38-RELATED"/>
    <property type="match status" value="1"/>
</dbReference>
<evidence type="ECO:0000259" key="7">
    <source>
        <dbReference type="Pfam" id="PF09335"/>
    </source>
</evidence>
<evidence type="ECO:0000256" key="4">
    <source>
        <dbReference type="ARBA" id="ARBA00022989"/>
    </source>
</evidence>
<keyword evidence="4 6" id="KW-1133">Transmembrane helix</keyword>
<protein>
    <recommendedName>
        <fullName evidence="6">TVP38/TMEM64 family membrane protein</fullName>
    </recommendedName>
</protein>
<sequence>MKESKFPVSKKSRTPLYLSILLISVLVVCYFTIPPVNHFLTEAWNVLTSDDEAQIETWVEGFGWFGPFLIIVAMVLQMFLLIIPSILLMIAAIFAYGPIWGAIISLIAVGLASTVGYVIGRLVGSTFVTRLLGEKTLKKVSSFIESYGFWAVIITRINPFLSNDAISFVTGILKMNYWKFLAATLAGITPLILLIAITGKNTNTLKSGLLWGSIACLVIFAGHIFWDKRKERKHN</sequence>
<feature type="transmembrane region" description="Helical" evidence="6">
    <location>
        <begin position="177"/>
        <end position="197"/>
    </location>
</feature>
<evidence type="ECO:0000256" key="1">
    <source>
        <dbReference type="ARBA" id="ARBA00004651"/>
    </source>
</evidence>